<evidence type="ECO:0000313" key="3">
    <source>
        <dbReference type="Proteomes" id="UP000504631"/>
    </source>
</evidence>
<sequence length="286" mass="32358">MCEIVKGQRRAFRDQDPPRICNKSNENLKSELEFCESTATSPTILQRASSFERCFNESKHLEKGKQNQKKEKVNSIKQESTWSDSIKDSKDSAKVSNELPAASNQTNSENLIKELSDKVPSNSHHDDEVIDNGLSNDTDSCDDLTNGQKMAPVLGVPPPPPPAPHMGPDGLILPRKPYNPYLTSSNHKDLRRELLFNQKVGKNVLNQKSELQRALEKQREAASRREAERNREENYKDDPRTALQRAIEQRAKHIEMALEQSQPTTEPPSNLLVTARAKLRPRTDSQ</sequence>
<gene>
    <name evidence="4" type="primary">LOC117241611</name>
</gene>
<feature type="compositionally biased region" description="Pro residues" evidence="2">
    <location>
        <begin position="155"/>
        <end position="165"/>
    </location>
</feature>
<dbReference type="RefSeq" id="XP_033363372.1">
    <property type="nucleotide sequence ID" value="XM_033507481.1"/>
</dbReference>
<feature type="compositionally biased region" description="Basic and acidic residues" evidence="2">
    <location>
        <begin position="111"/>
        <end position="127"/>
    </location>
</feature>
<feature type="region of interest" description="Disordered" evidence="2">
    <location>
        <begin position="211"/>
        <end position="286"/>
    </location>
</feature>
<protein>
    <submittedName>
        <fullName evidence="4">Uncharacterized protein LOC117241611</fullName>
    </submittedName>
</protein>
<evidence type="ECO:0000313" key="4">
    <source>
        <dbReference type="RefSeq" id="XP_033363372.1"/>
    </source>
</evidence>
<evidence type="ECO:0000256" key="2">
    <source>
        <dbReference type="SAM" id="MobiDB-lite"/>
    </source>
</evidence>
<dbReference type="PANTHER" id="PTHR16768">
    <property type="entry name" value="DOWN REGULATED IN RENAL CARCINOMA 1/TU3A"/>
    <property type="match status" value="1"/>
</dbReference>
<evidence type="ECO:0000256" key="1">
    <source>
        <dbReference type="ARBA" id="ARBA00023054"/>
    </source>
</evidence>
<feature type="compositionally biased region" description="Basic and acidic residues" evidence="2">
    <location>
        <begin position="247"/>
        <end position="256"/>
    </location>
</feature>
<feature type="region of interest" description="Disordered" evidence="2">
    <location>
        <begin position="1"/>
        <end position="21"/>
    </location>
</feature>
<dbReference type="AlphaFoldDB" id="A0A6J3LDH1"/>
<feature type="region of interest" description="Disordered" evidence="2">
    <location>
        <begin position="59"/>
        <end position="172"/>
    </location>
</feature>
<keyword evidence="3" id="KW-1185">Reference proteome</keyword>
<feature type="compositionally biased region" description="Polar residues" evidence="2">
    <location>
        <begin position="133"/>
        <end position="148"/>
    </location>
</feature>
<feature type="compositionally biased region" description="Basic and acidic residues" evidence="2">
    <location>
        <begin position="211"/>
        <end position="240"/>
    </location>
</feature>
<proteinExistence type="predicted"/>
<dbReference type="Proteomes" id="UP000504631">
    <property type="component" value="Unplaced"/>
</dbReference>
<keyword evidence="1" id="KW-0175">Coiled coil</keyword>
<reference evidence="4" key="1">
    <citation type="submission" date="2025-08" db="UniProtKB">
        <authorList>
            <consortium name="RefSeq"/>
        </authorList>
    </citation>
    <scope>IDENTIFICATION</scope>
    <source>
        <tissue evidence="4">Muscle</tissue>
    </source>
</reference>
<dbReference type="KEGG" id="bvk:117241611"/>
<feature type="compositionally biased region" description="Polar residues" evidence="2">
    <location>
        <begin position="259"/>
        <end position="272"/>
    </location>
</feature>
<organism evidence="3 4">
    <name type="scientific">Bombus vosnesenskii</name>
    <dbReference type="NCBI Taxonomy" id="207650"/>
    <lineage>
        <taxon>Eukaryota</taxon>
        <taxon>Metazoa</taxon>
        <taxon>Ecdysozoa</taxon>
        <taxon>Arthropoda</taxon>
        <taxon>Hexapoda</taxon>
        <taxon>Insecta</taxon>
        <taxon>Pterygota</taxon>
        <taxon>Neoptera</taxon>
        <taxon>Endopterygota</taxon>
        <taxon>Hymenoptera</taxon>
        <taxon>Apocrita</taxon>
        <taxon>Aculeata</taxon>
        <taxon>Apoidea</taxon>
        <taxon>Anthophila</taxon>
        <taxon>Apidae</taxon>
        <taxon>Bombus</taxon>
        <taxon>Pyrobombus</taxon>
    </lineage>
</organism>
<dbReference type="Pfam" id="PF06625">
    <property type="entry name" value="DUF1151"/>
    <property type="match status" value="1"/>
</dbReference>
<accession>A0A6J3LDH1</accession>
<dbReference type="PANTHER" id="PTHR16768:SF5">
    <property type="entry name" value="FI14214P"/>
    <property type="match status" value="1"/>
</dbReference>
<feature type="compositionally biased region" description="Basic and acidic residues" evidence="2">
    <location>
        <begin position="59"/>
        <end position="74"/>
    </location>
</feature>
<name>A0A6J3LDH1_9HYME</name>
<dbReference type="InterPro" id="IPR009533">
    <property type="entry name" value="FAM107"/>
</dbReference>
<dbReference type="GeneID" id="117241611"/>